<protein>
    <recommendedName>
        <fullName evidence="4">EF-hand domain-containing protein</fullName>
    </recommendedName>
</protein>
<feature type="compositionally biased region" description="Basic and acidic residues" evidence="3">
    <location>
        <begin position="69"/>
        <end position="102"/>
    </location>
</feature>
<feature type="compositionally biased region" description="Gly residues" evidence="3">
    <location>
        <begin position="104"/>
        <end position="115"/>
    </location>
</feature>
<evidence type="ECO:0000313" key="5">
    <source>
        <dbReference type="EMBL" id="PZO70605.1"/>
    </source>
</evidence>
<feature type="region of interest" description="Disordered" evidence="3">
    <location>
        <begin position="1"/>
        <end position="116"/>
    </location>
</feature>
<dbReference type="EMBL" id="QFMX01000104">
    <property type="protein sequence ID" value="PZO70605.1"/>
    <property type="molecule type" value="Genomic_DNA"/>
</dbReference>
<dbReference type="InterPro" id="IPR002048">
    <property type="entry name" value="EF_hand_dom"/>
</dbReference>
<dbReference type="PROSITE" id="PS00018">
    <property type="entry name" value="EF_HAND_1"/>
    <property type="match status" value="3"/>
</dbReference>
<feature type="compositionally biased region" description="Low complexity" evidence="3">
    <location>
        <begin position="12"/>
        <end position="22"/>
    </location>
</feature>
<accession>A0A2W5AHR6</accession>
<dbReference type="Pfam" id="PF13499">
    <property type="entry name" value="EF-hand_7"/>
    <property type="match status" value="1"/>
</dbReference>
<organism evidence="5 6">
    <name type="scientific">Sphingomonas taxi</name>
    <dbReference type="NCBI Taxonomy" id="1549858"/>
    <lineage>
        <taxon>Bacteria</taxon>
        <taxon>Pseudomonadati</taxon>
        <taxon>Pseudomonadota</taxon>
        <taxon>Alphaproteobacteria</taxon>
        <taxon>Sphingomonadales</taxon>
        <taxon>Sphingomonadaceae</taxon>
        <taxon>Sphingomonas</taxon>
    </lineage>
</organism>
<dbReference type="InterPro" id="IPR011992">
    <property type="entry name" value="EF-hand-dom_pair"/>
</dbReference>
<sequence length="211" mass="23175">GAGFAQSQTRTAGSDAAAASKPAGERPRAHGMRGHHRMGNPVDALARLDTDNDGRISRAEAQAGQEAMQARREAKRAERGARADAPRREGARSAEARGERAKAGRGGPRGQGGRGFDLVANFDAIDTNRDGYLTRSELRTWHTAKAAERRAEGERRFDTMFREADLNGDGKLSRVEVSEKMPRLAERFAWLDENRDGFLSREELQAGHPQR</sequence>
<comment type="caution">
    <text evidence="5">The sequence shown here is derived from an EMBL/GenBank/DDBJ whole genome shotgun (WGS) entry which is preliminary data.</text>
</comment>
<dbReference type="InterPro" id="IPR018247">
    <property type="entry name" value="EF_Hand_1_Ca_BS"/>
</dbReference>
<evidence type="ECO:0000313" key="6">
    <source>
        <dbReference type="Proteomes" id="UP000249555"/>
    </source>
</evidence>
<evidence type="ECO:0000256" key="3">
    <source>
        <dbReference type="SAM" id="MobiDB-lite"/>
    </source>
</evidence>
<feature type="compositionally biased region" description="Low complexity" evidence="3">
    <location>
        <begin position="59"/>
        <end position="68"/>
    </location>
</feature>
<feature type="domain" description="EF-hand" evidence="4">
    <location>
        <begin position="152"/>
        <end position="187"/>
    </location>
</feature>
<dbReference type="CDD" id="cd00051">
    <property type="entry name" value="EFh"/>
    <property type="match status" value="1"/>
</dbReference>
<feature type="compositionally biased region" description="Basic residues" evidence="3">
    <location>
        <begin position="29"/>
        <end position="38"/>
    </location>
</feature>
<gene>
    <name evidence="5" type="ORF">DI640_14840</name>
</gene>
<dbReference type="SUPFAM" id="SSF47473">
    <property type="entry name" value="EF-hand"/>
    <property type="match status" value="1"/>
</dbReference>
<dbReference type="SMART" id="SM00054">
    <property type="entry name" value="EFh"/>
    <property type="match status" value="3"/>
</dbReference>
<dbReference type="PANTHER" id="PTHR10827:SF98">
    <property type="entry name" value="45 KDA CALCIUM-BINDING PROTEIN"/>
    <property type="match status" value="1"/>
</dbReference>
<feature type="non-terminal residue" evidence="5">
    <location>
        <position position="1"/>
    </location>
</feature>
<keyword evidence="2" id="KW-0677">Repeat</keyword>
<name>A0A2W5AHR6_9SPHN</name>
<feature type="compositionally biased region" description="Polar residues" evidence="3">
    <location>
        <begin position="1"/>
        <end position="11"/>
    </location>
</feature>
<dbReference type="PANTHER" id="PTHR10827">
    <property type="entry name" value="RETICULOCALBIN"/>
    <property type="match status" value="1"/>
</dbReference>
<evidence type="ECO:0000259" key="4">
    <source>
        <dbReference type="PROSITE" id="PS50222"/>
    </source>
</evidence>
<reference evidence="5 6" key="1">
    <citation type="submission" date="2017-08" db="EMBL/GenBank/DDBJ databases">
        <title>Infants hospitalized years apart are colonized by the same room-sourced microbial strains.</title>
        <authorList>
            <person name="Brooks B."/>
            <person name="Olm M.R."/>
            <person name="Firek B.A."/>
            <person name="Baker R."/>
            <person name="Thomas B.C."/>
            <person name="Morowitz M.J."/>
            <person name="Banfield J.F."/>
        </authorList>
    </citation>
    <scope>NUCLEOTIDE SEQUENCE [LARGE SCALE GENOMIC DNA]</scope>
    <source>
        <strain evidence="5">S2_018_000_R3_119</strain>
    </source>
</reference>
<keyword evidence="1" id="KW-0479">Metal-binding</keyword>
<dbReference type="Gene3D" id="1.10.238.10">
    <property type="entry name" value="EF-hand"/>
    <property type="match status" value="2"/>
</dbReference>
<feature type="domain" description="EF-hand" evidence="4">
    <location>
        <begin position="122"/>
        <end position="148"/>
    </location>
</feature>
<evidence type="ECO:0000256" key="1">
    <source>
        <dbReference type="ARBA" id="ARBA00022723"/>
    </source>
</evidence>
<feature type="compositionally biased region" description="Basic and acidic residues" evidence="3">
    <location>
        <begin position="46"/>
        <end position="58"/>
    </location>
</feature>
<dbReference type="GO" id="GO:0005509">
    <property type="term" value="F:calcium ion binding"/>
    <property type="evidence" value="ECO:0007669"/>
    <property type="project" value="InterPro"/>
</dbReference>
<evidence type="ECO:0000256" key="2">
    <source>
        <dbReference type="ARBA" id="ARBA00022737"/>
    </source>
</evidence>
<dbReference type="Pfam" id="PF13202">
    <property type="entry name" value="EF-hand_5"/>
    <property type="match status" value="2"/>
</dbReference>
<proteinExistence type="predicted"/>
<dbReference type="PROSITE" id="PS50222">
    <property type="entry name" value="EF_HAND_2"/>
    <property type="match status" value="2"/>
</dbReference>
<dbReference type="Proteomes" id="UP000249555">
    <property type="component" value="Unassembled WGS sequence"/>
</dbReference>
<dbReference type="AlphaFoldDB" id="A0A2W5AHR6"/>